<dbReference type="InterPro" id="IPR029058">
    <property type="entry name" value="AB_hydrolase_fold"/>
</dbReference>
<feature type="domain" description="AB hydrolase-1" evidence="1">
    <location>
        <begin position="36"/>
        <end position="273"/>
    </location>
</feature>
<dbReference type="AlphaFoldDB" id="A0A179S2I6"/>
<sequence length="279" mass="29719">MTRDGLVRRTIDIGDAAGGHLAALDFGPAARPLDAILLHANGFNARTYRSLLSPLTDLHVLAYDHRGHGRSTLPAEPAGRTDWWDVTNDLIAVLDRLDAGLLVLIGHSMGGTASLLAAAERPERVRRLVLLDPVIQPPERRGEGHAGLAEGALRRRSDFPSRAAALAAYAGRGAFRTWPEAPLADYVADGFRDGPEGVTLACTGAWEASSYLAQGHDPWAALARLSCPVEVLRAETGSTCALAASPRPGIEVETVPGTTHFLPFEAPERVRAAIRRAVA</sequence>
<dbReference type="InterPro" id="IPR000073">
    <property type="entry name" value="AB_hydrolase_1"/>
</dbReference>
<organism evidence="2 3">
    <name type="scientific">Methylobacterium platani</name>
    <dbReference type="NCBI Taxonomy" id="427683"/>
    <lineage>
        <taxon>Bacteria</taxon>
        <taxon>Pseudomonadati</taxon>
        <taxon>Pseudomonadota</taxon>
        <taxon>Alphaproteobacteria</taxon>
        <taxon>Hyphomicrobiales</taxon>
        <taxon>Methylobacteriaceae</taxon>
        <taxon>Methylobacterium</taxon>
    </lineage>
</organism>
<dbReference type="STRING" id="427683.A5481_26530"/>
<keyword evidence="2" id="KW-0378">Hydrolase</keyword>
<evidence type="ECO:0000313" key="3">
    <source>
        <dbReference type="Proteomes" id="UP000078316"/>
    </source>
</evidence>
<dbReference type="SUPFAM" id="SSF53474">
    <property type="entry name" value="alpha/beta-Hydrolases"/>
    <property type="match status" value="1"/>
</dbReference>
<dbReference type="PRINTS" id="PR00111">
    <property type="entry name" value="ABHYDROLASE"/>
</dbReference>
<dbReference type="Pfam" id="PF12697">
    <property type="entry name" value="Abhydrolase_6"/>
    <property type="match status" value="1"/>
</dbReference>
<evidence type="ECO:0000259" key="1">
    <source>
        <dbReference type="Pfam" id="PF12697"/>
    </source>
</evidence>
<reference evidence="2 3" key="1">
    <citation type="submission" date="2016-04" db="EMBL/GenBank/DDBJ databases">
        <authorList>
            <person name="Evans L.H."/>
            <person name="Alamgir A."/>
            <person name="Owens N."/>
            <person name="Weber N.D."/>
            <person name="Virtaneva K."/>
            <person name="Barbian K."/>
            <person name="Babar A."/>
            <person name="Rosenke K."/>
        </authorList>
    </citation>
    <scope>NUCLEOTIDE SEQUENCE [LARGE SCALE GENOMIC DNA]</scope>
    <source>
        <strain evidence="2 3">PMB02</strain>
    </source>
</reference>
<evidence type="ECO:0000313" key="2">
    <source>
        <dbReference type="EMBL" id="OAS18320.1"/>
    </source>
</evidence>
<dbReference type="PANTHER" id="PTHR43194:SF2">
    <property type="entry name" value="PEROXISOMAL MEMBRANE PROTEIN LPX1"/>
    <property type="match status" value="1"/>
</dbReference>
<gene>
    <name evidence="2" type="ORF">A5481_26530</name>
</gene>
<comment type="caution">
    <text evidence="2">The sequence shown here is derived from an EMBL/GenBank/DDBJ whole genome shotgun (WGS) entry which is preliminary data.</text>
</comment>
<dbReference type="Proteomes" id="UP000078316">
    <property type="component" value="Unassembled WGS sequence"/>
</dbReference>
<proteinExistence type="predicted"/>
<dbReference type="EMBL" id="LWHQ01000061">
    <property type="protein sequence ID" value="OAS18320.1"/>
    <property type="molecule type" value="Genomic_DNA"/>
</dbReference>
<protein>
    <submittedName>
        <fullName evidence="2">Hydrolase</fullName>
    </submittedName>
</protein>
<dbReference type="OrthoDB" id="9806902at2"/>
<accession>A0A179S2I6</accession>
<dbReference type="GO" id="GO:0016787">
    <property type="term" value="F:hydrolase activity"/>
    <property type="evidence" value="ECO:0007669"/>
    <property type="project" value="UniProtKB-KW"/>
</dbReference>
<dbReference type="InterPro" id="IPR050228">
    <property type="entry name" value="Carboxylesterase_BioH"/>
</dbReference>
<name>A0A179S2I6_9HYPH</name>
<dbReference type="RefSeq" id="WP_048434398.1">
    <property type="nucleotide sequence ID" value="NZ_LWHQ01000061.1"/>
</dbReference>
<dbReference type="PANTHER" id="PTHR43194">
    <property type="entry name" value="HYDROLASE ALPHA/BETA FOLD FAMILY"/>
    <property type="match status" value="1"/>
</dbReference>
<dbReference type="Gene3D" id="3.40.50.1820">
    <property type="entry name" value="alpha/beta hydrolase"/>
    <property type="match status" value="1"/>
</dbReference>